<accession>A0A9Q3BFU0</accession>
<dbReference type="OrthoDB" id="2519157at2759"/>
<dbReference type="EMBL" id="AVOT02000902">
    <property type="protein sequence ID" value="MBW0464866.1"/>
    <property type="molecule type" value="Genomic_DNA"/>
</dbReference>
<name>A0A9Q3BFU0_9BASI</name>
<evidence type="ECO:0000313" key="2">
    <source>
        <dbReference type="Proteomes" id="UP000765509"/>
    </source>
</evidence>
<sequence>MQSGSQDKEIGKTMISWLENKIPNKGRNPNLATCHQIPESAYQKNQHSAVSVKPNDRIIFNHASLNASPKHDEQYGVNDINPAALKAVIWGTCHNYKKAGHFGRDCHTRKNNNTF</sequence>
<organism evidence="1 2">
    <name type="scientific">Austropuccinia psidii MF-1</name>
    <dbReference type="NCBI Taxonomy" id="1389203"/>
    <lineage>
        <taxon>Eukaryota</taxon>
        <taxon>Fungi</taxon>
        <taxon>Dikarya</taxon>
        <taxon>Basidiomycota</taxon>
        <taxon>Pucciniomycotina</taxon>
        <taxon>Pucciniomycetes</taxon>
        <taxon>Pucciniales</taxon>
        <taxon>Sphaerophragmiaceae</taxon>
        <taxon>Austropuccinia</taxon>
    </lineage>
</organism>
<comment type="caution">
    <text evidence="1">The sequence shown here is derived from an EMBL/GenBank/DDBJ whole genome shotgun (WGS) entry which is preliminary data.</text>
</comment>
<gene>
    <name evidence="1" type="ORF">O181_004581</name>
</gene>
<keyword evidence="2" id="KW-1185">Reference proteome</keyword>
<proteinExistence type="predicted"/>
<dbReference type="AlphaFoldDB" id="A0A9Q3BFU0"/>
<evidence type="ECO:0000313" key="1">
    <source>
        <dbReference type="EMBL" id="MBW0464866.1"/>
    </source>
</evidence>
<protein>
    <submittedName>
        <fullName evidence="1">Uncharacterized protein</fullName>
    </submittedName>
</protein>
<dbReference type="Proteomes" id="UP000765509">
    <property type="component" value="Unassembled WGS sequence"/>
</dbReference>
<reference evidence="1" key="1">
    <citation type="submission" date="2021-03" db="EMBL/GenBank/DDBJ databases">
        <title>Draft genome sequence of rust myrtle Austropuccinia psidii MF-1, a brazilian biotype.</title>
        <authorList>
            <person name="Quecine M.C."/>
            <person name="Pachon D.M.R."/>
            <person name="Bonatelli M.L."/>
            <person name="Correr F.H."/>
            <person name="Franceschini L.M."/>
            <person name="Leite T.F."/>
            <person name="Margarido G.R.A."/>
            <person name="Almeida C.A."/>
            <person name="Ferrarezi J.A."/>
            <person name="Labate C.A."/>
        </authorList>
    </citation>
    <scope>NUCLEOTIDE SEQUENCE</scope>
    <source>
        <strain evidence="1">MF-1</strain>
    </source>
</reference>